<dbReference type="CDD" id="cd00408">
    <property type="entry name" value="DHDPS-like"/>
    <property type="match status" value="1"/>
</dbReference>
<organism evidence="4 5">
    <name type="scientific">Novacetimonas hansenii</name>
    <name type="common">Komagataeibacter hansenii</name>
    <dbReference type="NCBI Taxonomy" id="436"/>
    <lineage>
        <taxon>Bacteria</taxon>
        <taxon>Pseudomonadati</taxon>
        <taxon>Pseudomonadota</taxon>
        <taxon>Alphaproteobacteria</taxon>
        <taxon>Acetobacterales</taxon>
        <taxon>Acetobacteraceae</taxon>
        <taxon>Novacetimonas</taxon>
    </lineage>
</organism>
<dbReference type="SMART" id="SM01130">
    <property type="entry name" value="DHDPS"/>
    <property type="match status" value="1"/>
</dbReference>
<comment type="caution">
    <text evidence="4">The sequence shown here is derived from an EMBL/GenBank/DDBJ whole genome shotgun (WGS) entry which is preliminary data.</text>
</comment>
<evidence type="ECO:0000313" key="5">
    <source>
        <dbReference type="Proteomes" id="UP000319478"/>
    </source>
</evidence>
<proteinExistence type="inferred from homology"/>
<keyword evidence="2 3" id="KW-0456">Lyase</keyword>
<name>A0ABQ0SF40_NOVHA</name>
<comment type="similarity">
    <text evidence="1 3">Belongs to the DapA family.</text>
</comment>
<evidence type="ECO:0000256" key="1">
    <source>
        <dbReference type="ARBA" id="ARBA00007592"/>
    </source>
</evidence>
<evidence type="ECO:0000313" key="4">
    <source>
        <dbReference type="EMBL" id="GEC63853.1"/>
    </source>
</evidence>
<protein>
    <submittedName>
        <fullName evidence="4">Dihydrodipicolinate synthase family protein</fullName>
    </submittedName>
</protein>
<dbReference type="InterPro" id="IPR013785">
    <property type="entry name" value="Aldolase_TIM"/>
</dbReference>
<dbReference type="PIRSF" id="PIRSF001365">
    <property type="entry name" value="DHDPS"/>
    <property type="match status" value="1"/>
</dbReference>
<gene>
    <name evidence="4" type="primary">dapA3</name>
    <name evidence="4" type="ORF">GHA01_17020</name>
</gene>
<dbReference type="PRINTS" id="PR00146">
    <property type="entry name" value="DHPICSNTHASE"/>
</dbReference>
<dbReference type="InterPro" id="IPR002220">
    <property type="entry name" value="DapA-like"/>
</dbReference>
<dbReference type="EMBL" id="BJNN01000089">
    <property type="protein sequence ID" value="GEC63853.1"/>
    <property type="molecule type" value="Genomic_DNA"/>
</dbReference>
<dbReference type="SUPFAM" id="SSF51569">
    <property type="entry name" value="Aldolase"/>
    <property type="match status" value="1"/>
</dbReference>
<accession>A0ABQ0SF40</accession>
<evidence type="ECO:0000256" key="3">
    <source>
        <dbReference type="PIRNR" id="PIRNR001365"/>
    </source>
</evidence>
<dbReference type="PANTHER" id="PTHR12128">
    <property type="entry name" value="DIHYDRODIPICOLINATE SYNTHASE"/>
    <property type="match status" value="1"/>
</dbReference>
<keyword evidence="5" id="KW-1185">Reference proteome</keyword>
<dbReference type="Proteomes" id="UP000319478">
    <property type="component" value="Unassembled WGS sequence"/>
</dbReference>
<evidence type="ECO:0000256" key="2">
    <source>
        <dbReference type="ARBA" id="ARBA00023239"/>
    </source>
</evidence>
<dbReference type="Pfam" id="PF00701">
    <property type="entry name" value="DHDPS"/>
    <property type="match status" value="1"/>
</dbReference>
<dbReference type="PANTHER" id="PTHR12128:SF66">
    <property type="entry name" value="4-HYDROXY-2-OXOGLUTARATE ALDOLASE, MITOCHONDRIAL"/>
    <property type="match status" value="1"/>
</dbReference>
<reference evidence="4 5" key="1">
    <citation type="submission" date="2019-06" db="EMBL/GenBank/DDBJ databases">
        <title>Whole genome shotgun sequence of Komagataeibacter hansenii NBRC 14820.</title>
        <authorList>
            <person name="Hosoyama A."/>
            <person name="Uohara A."/>
            <person name="Ohji S."/>
            <person name="Ichikawa N."/>
        </authorList>
    </citation>
    <scope>NUCLEOTIDE SEQUENCE [LARGE SCALE GENOMIC DNA]</scope>
    <source>
        <strain evidence="4 5">NBRC 14820</strain>
    </source>
</reference>
<dbReference type="Gene3D" id="3.20.20.70">
    <property type="entry name" value="Aldolase class I"/>
    <property type="match status" value="1"/>
</dbReference>
<sequence length="313" mass="33281">MFHQGMIFNMSIFHGLSAFPITPANEHGAVDAEGVMRLTDHLSINGVDSIGLLGSTGTYAYLSRVERRRAVRAAVKAVGGKTPLIVGIGALRTDDAQNLASDAAAEGADGLLMAPVSYTPLTQDEVYQHYVAVAGVTSLPLCIYNNPSTTRFSFGRELLERLSDVPNIAAIKMPPLPEGALAQELTALRGSPVGKLNIGYSGDWIAAEALLAGCDAWFSVLGGFLPKLAKALVTAAYAGDVHAVNHYQQTLQPMWLLFREFGSLRVAYAATNAMGLLTARPPLPILPLDSHNQNRVVEALQACLGHDGAMIMS</sequence>